<dbReference type="PANTHER" id="PTHR35176:SF6">
    <property type="entry name" value="HEME OXYGENASE HI_0854-RELATED"/>
    <property type="match status" value="1"/>
</dbReference>
<dbReference type="NCBIfam" id="TIGR03618">
    <property type="entry name" value="Rv1155_F420"/>
    <property type="match status" value="1"/>
</dbReference>
<evidence type="ECO:0000313" key="4">
    <source>
        <dbReference type="Proteomes" id="UP000294257"/>
    </source>
</evidence>
<dbReference type="Gene3D" id="2.30.110.10">
    <property type="entry name" value="Electron Transport, Fmn-binding Protein, Chain A"/>
    <property type="match status" value="1"/>
</dbReference>
<gene>
    <name evidence="3" type="ORF">EV193_11041</name>
</gene>
<dbReference type="Pfam" id="PF01243">
    <property type="entry name" value="PNPOx_N"/>
    <property type="match status" value="1"/>
</dbReference>
<dbReference type="GO" id="GO:0070967">
    <property type="term" value="F:coenzyme F420 binding"/>
    <property type="evidence" value="ECO:0007669"/>
    <property type="project" value="TreeGrafter"/>
</dbReference>
<name>A0A4Q7KGB6_9PSEU</name>
<dbReference type="Proteomes" id="UP000294257">
    <property type="component" value="Unassembled WGS sequence"/>
</dbReference>
<dbReference type="InterPro" id="IPR011576">
    <property type="entry name" value="Pyridox_Oxase_N"/>
</dbReference>
<reference evidence="3 4" key="1">
    <citation type="submission" date="2019-02" db="EMBL/GenBank/DDBJ databases">
        <title>Genomic Encyclopedia of Type Strains, Phase IV (KMG-IV): sequencing the most valuable type-strain genomes for metagenomic binning, comparative biology and taxonomic classification.</title>
        <authorList>
            <person name="Goeker M."/>
        </authorList>
    </citation>
    <scope>NUCLEOTIDE SEQUENCE [LARGE SCALE GENOMIC DNA]</scope>
    <source>
        <strain evidence="3 4">DSM 101727</strain>
    </source>
</reference>
<dbReference type="InterPro" id="IPR012349">
    <property type="entry name" value="Split_barrel_FMN-bd"/>
</dbReference>
<dbReference type="SUPFAM" id="SSF50475">
    <property type="entry name" value="FMN-binding split barrel"/>
    <property type="match status" value="1"/>
</dbReference>
<proteinExistence type="predicted"/>
<keyword evidence="4" id="KW-1185">Reference proteome</keyword>
<dbReference type="RefSeq" id="WP_130347121.1">
    <property type="nucleotide sequence ID" value="NZ_SGWQ01000010.1"/>
</dbReference>
<dbReference type="AlphaFoldDB" id="A0A4Q7KGB6"/>
<organism evidence="3 4">
    <name type="scientific">Herbihabitans rhizosphaerae</name>
    <dbReference type="NCBI Taxonomy" id="1872711"/>
    <lineage>
        <taxon>Bacteria</taxon>
        <taxon>Bacillati</taxon>
        <taxon>Actinomycetota</taxon>
        <taxon>Actinomycetes</taxon>
        <taxon>Pseudonocardiales</taxon>
        <taxon>Pseudonocardiaceae</taxon>
        <taxon>Herbihabitans</taxon>
    </lineage>
</organism>
<feature type="domain" description="Pyridoxamine 5'-phosphate oxidase N-terminal" evidence="2">
    <location>
        <begin position="8"/>
        <end position="130"/>
    </location>
</feature>
<evidence type="ECO:0000256" key="1">
    <source>
        <dbReference type="ARBA" id="ARBA00023002"/>
    </source>
</evidence>
<dbReference type="OrthoDB" id="162914at2"/>
<dbReference type="InterPro" id="IPR019920">
    <property type="entry name" value="F420-binding_dom_put"/>
</dbReference>
<dbReference type="PANTHER" id="PTHR35176">
    <property type="entry name" value="HEME OXYGENASE HI_0854-RELATED"/>
    <property type="match status" value="1"/>
</dbReference>
<evidence type="ECO:0000259" key="2">
    <source>
        <dbReference type="Pfam" id="PF01243"/>
    </source>
</evidence>
<comment type="caution">
    <text evidence="3">The sequence shown here is derived from an EMBL/GenBank/DDBJ whole genome shotgun (WGS) entry which is preliminary data.</text>
</comment>
<protein>
    <submittedName>
        <fullName evidence="3">PPOX class probable F420-dependent enzyme</fullName>
    </submittedName>
</protein>
<dbReference type="InterPro" id="IPR052019">
    <property type="entry name" value="F420H2_bilvrd_red/Heme_oxyg"/>
</dbReference>
<dbReference type="GO" id="GO:0005829">
    <property type="term" value="C:cytosol"/>
    <property type="evidence" value="ECO:0007669"/>
    <property type="project" value="TreeGrafter"/>
</dbReference>
<keyword evidence="1" id="KW-0560">Oxidoreductase</keyword>
<dbReference type="EMBL" id="SGWQ01000010">
    <property type="protein sequence ID" value="RZS33891.1"/>
    <property type="molecule type" value="Genomic_DNA"/>
</dbReference>
<evidence type="ECO:0000313" key="3">
    <source>
        <dbReference type="EMBL" id="RZS33891.1"/>
    </source>
</evidence>
<sequence length="142" mass="15839">MSEVSEVLPPEARPLFSAPVFVSMTTINPDGAPQSSVVWARLDGEQILISTIHGRRKYLNLVRDPRVTLLAFDPEDPYFYVEVRGAVELTEEGGPELINELSQAYMGEPFGERPAETRVVVRVTPRKVIAHVGPQSRRRRAG</sequence>
<accession>A0A4Q7KGB6</accession>
<dbReference type="GO" id="GO:0016627">
    <property type="term" value="F:oxidoreductase activity, acting on the CH-CH group of donors"/>
    <property type="evidence" value="ECO:0007669"/>
    <property type="project" value="TreeGrafter"/>
</dbReference>